<dbReference type="HAMAP" id="MF_01302_B">
    <property type="entry name" value="Ribosomal_uS8_B"/>
    <property type="match status" value="1"/>
</dbReference>
<gene>
    <name evidence="6" type="primary">rpsH</name>
    <name evidence="8" type="ORF">COV74_06865</name>
</gene>
<dbReference type="GO" id="GO:0005737">
    <property type="term" value="C:cytoplasm"/>
    <property type="evidence" value="ECO:0007669"/>
    <property type="project" value="UniProtKB-ARBA"/>
</dbReference>
<accession>A0A2H0LNG3</accession>
<dbReference type="InterPro" id="IPR047863">
    <property type="entry name" value="Ribosomal_uS8_CS"/>
</dbReference>
<keyword evidence="2 6" id="KW-0689">Ribosomal protein</keyword>
<comment type="function">
    <text evidence="6">One of the primary rRNA binding proteins, it binds directly to 16S rRNA central domain where it helps coordinate assembly of the platform of the 30S subunit.</text>
</comment>
<keyword evidence="6" id="KW-0699">rRNA-binding</keyword>
<evidence type="ECO:0000256" key="6">
    <source>
        <dbReference type="HAMAP-Rule" id="MF_01302"/>
    </source>
</evidence>
<dbReference type="Gene3D" id="3.30.1490.10">
    <property type="match status" value="1"/>
</dbReference>
<dbReference type="Proteomes" id="UP000230859">
    <property type="component" value="Unassembled WGS sequence"/>
</dbReference>
<evidence type="ECO:0000256" key="5">
    <source>
        <dbReference type="ARBA" id="ARBA00046740"/>
    </source>
</evidence>
<dbReference type="PANTHER" id="PTHR11758">
    <property type="entry name" value="40S RIBOSOMAL PROTEIN S15A"/>
    <property type="match status" value="1"/>
</dbReference>
<dbReference type="PROSITE" id="PS00053">
    <property type="entry name" value="RIBOSOMAL_S8"/>
    <property type="match status" value="1"/>
</dbReference>
<sequence length="132" mass="14767">MGAQTDPIADFLTVIRNGIHAHKERVTTRVSNVTLKIAEILKTEGYIDNFKVTEEGGKRFIRLHLRYVDSKPAIRGLKRISKPGIRYYKSVQKLPVVMGGLGCAIVTTPKGVLTDRQARQQKVGGEIICHVW</sequence>
<dbReference type="GO" id="GO:1990904">
    <property type="term" value="C:ribonucleoprotein complex"/>
    <property type="evidence" value="ECO:0007669"/>
    <property type="project" value="UniProtKB-KW"/>
</dbReference>
<comment type="similarity">
    <text evidence="1 6 7">Belongs to the universal ribosomal protein uS8 family.</text>
</comment>
<keyword evidence="6" id="KW-0694">RNA-binding</keyword>
<comment type="subunit">
    <text evidence="5 6">Part of the 30S ribosomal subunit. Contacts proteins S5 and S12.</text>
</comment>
<dbReference type="GO" id="GO:0005840">
    <property type="term" value="C:ribosome"/>
    <property type="evidence" value="ECO:0007669"/>
    <property type="project" value="UniProtKB-KW"/>
</dbReference>
<organism evidence="8 9">
    <name type="scientific">Candidatus Abzuiibacterium crystallinum</name>
    <dbReference type="NCBI Taxonomy" id="1974748"/>
    <lineage>
        <taxon>Bacteria</taxon>
        <taxon>Pseudomonadati</taxon>
        <taxon>Candidatus Omnitrophota</taxon>
        <taxon>Candidatus Abzuiibacterium</taxon>
    </lineage>
</organism>
<evidence type="ECO:0000313" key="9">
    <source>
        <dbReference type="Proteomes" id="UP000230859"/>
    </source>
</evidence>
<dbReference type="SUPFAM" id="SSF56047">
    <property type="entry name" value="Ribosomal protein S8"/>
    <property type="match status" value="1"/>
</dbReference>
<dbReference type="FunFam" id="3.30.1490.10:FF:000001">
    <property type="entry name" value="30S ribosomal protein S8"/>
    <property type="match status" value="1"/>
</dbReference>
<dbReference type="Pfam" id="PF00410">
    <property type="entry name" value="Ribosomal_S8"/>
    <property type="match status" value="1"/>
</dbReference>
<dbReference type="GO" id="GO:0003735">
    <property type="term" value="F:structural constituent of ribosome"/>
    <property type="evidence" value="ECO:0007669"/>
    <property type="project" value="InterPro"/>
</dbReference>
<name>A0A2H0LNG3_9BACT</name>
<dbReference type="InterPro" id="IPR035987">
    <property type="entry name" value="Ribosomal_uS8_sf"/>
</dbReference>
<dbReference type="AlphaFoldDB" id="A0A2H0LNG3"/>
<evidence type="ECO:0000256" key="4">
    <source>
        <dbReference type="ARBA" id="ARBA00035258"/>
    </source>
</evidence>
<protein>
    <recommendedName>
        <fullName evidence="4 6">Small ribosomal subunit protein uS8</fullName>
    </recommendedName>
</protein>
<evidence type="ECO:0000256" key="2">
    <source>
        <dbReference type="ARBA" id="ARBA00022980"/>
    </source>
</evidence>
<dbReference type="GO" id="GO:0019843">
    <property type="term" value="F:rRNA binding"/>
    <property type="evidence" value="ECO:0007669"/>
    <property type="project" value="UniProtKB-UniRule"/>
</dbReference>
<evidence type="ECO:0000256" key="1">
    <source>
        <dbReference type="ARBA" id="ARBA00006471"/>
    </source>
</evidence>
<dbReference type="GO" id="GO:0006412">
    <property type="term" value="P:translation"/>
    <property type="evidence" value="ECO:0007669"/>
    <property type="project" value="UniProtKB-UniRule"/>
</dbReference>
<dbReference type="InterPro" id="IPR000630">
    <property type="entry name" value="Ribosomal_uS8"/>
</dbReference>
<reference evidence="8 9" key="1">
    <citation type="submission" date="2017-09" db="EMBL/GenBank/DDBJ databases">
        <title>Depth-based differentiation of microbial function through sediment-hosted aquifers and enrichment of novel symbionts in the deep terrestrial subsurface.</title>
        <authorList>
            <person name="Probst A.J."/>
            <person name="Ladd B."/>
            <person name="Jarett J.K."/>
            <person name="Geller-Mcgrath D.E."/>
            <person name="Sieber C.M."/>
            <person name="Emerson J.B."/>
            <person name="Anantharaman K."/>
            <person name="Thomas B.C."/>
            <person name="Malmstrom R."/>
            <person name="Stieglmeier M."/>
            <person name="Klingl A."/>
            <person name="Woyke T."/>
            <person name="Ryan C.M."/>
            <person name="Banfield J.F."/>
        </authorList>
    </citation>
    <scope>NUCLEOTIDE SEQUENCE [LARGE SCALE GENOMIC DNA]</scope>
    <source>
        <strain evidence="8">CG11_big_fil_rev_8_21_14_0_20_45_26</strain>
    </source>
</reference>
<dbReference type="Gene3D" id="3.30.1370.30">
    <property type="match status" value="1"/>
</dbReference>
<keyword evidence="3 6" id="KW-0687">Ribonucleoprotein</keyword>
<comment type="caution">
    <text evidence="8">The sequence shown here is derived from an EMBL/GenBank/DDBJ whole genome shotgun (WGS) entry which is preliminary data.</text>
</comment>
<evidence type="ECO:0000313" key="8">
    <source>
        <dbReference type="EMBL" id="PIQ85886.1"/>
    </source>
</evidence>
<evidence type="ECO:0000256" key="7">
    <source>
        <dbReference type="RuleBase" id="RU003660"/>
    </source>
</evidence>
<proteinExistence type="inferred from homology"/>
<dbReference type="NCBIfam" id="NF001109">
    <property type="entry name" value="PRK00136.1"/>
    <property type="match status" value="1"/>
</dbReference>
<dbReference type="EMBL" id="PCVY01000058">
    <property type="protein sequence ID" value="PIQ85886.1"/>
    <property type="molecule type" value="Genomic_DNA"/>
</dbReference>
<evidence type="ECO:0000256" key="3">
    <source>
        <dbReference type="ARBA" id="ARBA00023274"/>
    </source>
</evidence>